<keyword evidence="1" id="KW-0472">Membrane</keyword>
<feature type="transmembrane region" description="Helical" evidence="1">
    <location>
        <begin position="101"/>
        <end position="120"/>
    </location>
</feature>
<proteinExistence type="predicted"/>
<name>A0ABS1CQ76_9GAMM</name>
<evidence type="ECO:0000313" key="2">
    <source>
        <dbReference type="EMBL" id="MBK1634010.1"/>
    </source>
</evidence>
<feature type="transmembrane region" description="Helical" evidence="1">
    <location>
        <begin position="238"/>
        <end position="263"/>
    </location>
</feature>
<sequence>MSTFVEVLLQRSDQGLETLERHLSWISLLCFMIGVFWADQSLGFALFISGLMEGFIDAYSYIAPVAIYLILTPTLIKLVASARGGKGFAAFTIVWFAKARVLACLYAVIITTVVFGLPLYSQADGFLEAASKSVESLGWMLTHSVYFYAVYASLITVVLATRLPKTAAVLSKGVDLVEYLGRGIVPIIPFMMIAVGAYVTILPSILEGELSGQVELSELGTVTMLGMPIDITTSLGMILIYVLGALLTGVVCGVWHAGLISLARRQLPDFSLQSYFADYWVKVYPLLWATSSEALATPLNLYMVKKFCPHLRAEVRQFVVGTGSFLNINGTVINVFLMTGLVGAILGIEVSMLQLLLLIPIVFLIAY</sequence>
<feature type="transmembrane region" description="Helical" evidence="1">
    <location>
        <begin position="344"/>
        <end position="366"/>
    </location>
</feature>
<feature type="transmembrane region" description="Helical" evidence="1">
    <location>
        <begin position="140"/>
        <end position="163"/>
    </location>
</feature>
<keyword evidence="1" id="KW-1133">Transmembrane helix</keyword>
<evidence type="ECO:0000313" key="3">
    <source>
        <dbReference type="Proteomes" id="UP000748752"/>
    </source>
</evidence>
<organism evidence="2 3">
    <name type="scientific">Thiohalocapsa halophila</name>
    <dbReference type="NCBI Taxonomy" id="69359"/>
    <lineage>
        <taxon>Bacteria</taxon>
        <taxon>Pseudomonadati</taxon>
        <taxon>Pseudomonadota</taxon>
        <taxon>Gammaproteobacteria</taxon>
        <taxon>Chromatiales</taxon>
        <taxon>Chromatiaceae</taxon>
        <taxon>Thiohalocapsa</taxon>
    </lineage>
</organism>
<evidence type="ECO:0000256" key="1">
    <source>
        <dbReference type="SAM" id="Phobius"/>
    </source>
</evidence>
<feature type="transmembrane region" description="Helical" evidence="1">
    <location>
        <begin position="184"/>
        <end position="206"/>
    </location>
</feature>
<dbReference type="RefSeq" id="WP_200243760.1">
    <property type="nucleotide sequence ID" value="NZ_NRRV01000196.1"/>
</dbReference>
<feature type="transmembrane region" description="Helical" evidence="1">
    <location>
        <begin position="58"/>
        <end position="80"/>
    </location>
</feature>
<gene>
    <name evidence="2" type="ORF">CKO31_25485</name>
</gene>
<feature type="non-terminal residue" evidence="2">
    <location>
        <position position="367"/>
    </location>
</feature>
<feature type="transmembrane region" description="Helical" evidence="1">
    <location>
        <begin position="318"/>
        <end position="338"/>
    </location>
</feature>
<protein>
    <submittedName>
        <fullName evidence="2">Uncharacterized protein</fullName>
    </submittedName>
</protein>
<keyword evidence="3" id="KW-1185">Reference proteome</keyword>
<comment type="caution">
    <text evidence="2">The sequence shown here is derived from an EMBL/GenBank/DDBJ whole genome shotgun (WGS) entry which is preliminary data.</text>
</comment>
<keyword evidence="1" id="KW-0812">Transmembrane</keyword>
<dbReference type="EMBL" id="NRRV01000196">
    <property type="protein sequence ID" value="MBK1634010.1"/>
    <property type="molecule type" value="Genomic_DNA"/>
</dbReference>
<reference evidence="2 3" key="1">
    <citation type="journal article" date="2020" name="Microorganisms">
        <title>Osmotic Adaptation and Compatible Solute Biosynthesis of Phototrophic Bacteria as Revealed from Genome Analyses.</title>
        <authorList>
            <person name="Imhoff J.F."/>
            <person name="Rahn T."/>
            <person name="Kunzel S."/>
            <person name="Keller A."/>
            <person name="Neulinger S.C."/>
        </authorList>
    </citation>
    <scope>NUCLEOTIDE SEQUENCE [LARGE SCALE GENOMIC DNA]</scope>
    <source>
        <strain evidence="2 3">DSM 6210</strain>
    </source>
</reference>
<accession>A0ABS1CQ76</accession>
<feature type="transmembrane region" description="Helical" evidence="1">
    <location>
        <begin position="21"/>
        <end position="38"/>
    </location>
</feature>
<dbReference type="Proteomes" id="UP000748752">
    <property type="component" value="Unassembled WGS sequence"/>
</dbReference>